<evidence type="ECO:0000256" key="2">
    <source>
        <dbReference type="SAM" id="Phobius"/>
    </source>
</evidence>
<reference evidence="5" key="1">
    <citation type="submission" date="2022-12" db="EMBL/GenBank/DDBJ databases">
        <title>Chromosome-level genome assembly of the bean flower thrips Megalurothrips usitatus.</title>
        <authorList>
            <person name="Ma L."/>
            <person name="Liu Q."/>
            <person name="Li H."/>
            <person name="Cai W."/>
        </authorList>
    </citation>
    <scope>NUCLEOTIDE SEQUENCE</scope>
    <source>
        <strain evidence="5">Cailab_2022a</strain>
    </source>
</reference>
<sequence>MRAWQLRQLAVLVALPLLLAAAAPGRDGLDGIAPEVVDGEVLGNVDKHVPVVLDKVGGVAGAVPGIVDKEVAVVDKDVPAIVQKDLPAVLERVDEGIEAPVSSEEARAEPADGAAAAASADEDVRSPQDTLASAAPAAEGGATNDLAAGLDAVKDALVRGAAKDGPGTDKPEDTAGEVPFILDAGEPLDAPQEPSDALLRARKTLQKTLDQVLHEAEEWVQHARGTGQDAADDEYYDDDGEADGSGTTPEEAINKTRAELQRTLEQMLTEAQYEALVEAMAEEGEEFEDDVGNALPEGPARSLQDSTTSMTADVVATEGPRGAAVTESQPTSTASSTEIEVSSTEAPTTSTGAPSSTEAPTTSTETPSSTEFTSTETATWVTEENLYGHLVVSLGEDAAADGAVGTAAIQQESAADTRAVDVPDDAIEAVVAAAAAVHADRQVPSSASCPTKQPAPLRLPALPNAAPESDNPQCARDSRLLDLHVRNHTLWAAQMQDAGAGGITGLLDGNVYHLGDFDECMDVAGPVRAQYCVAEVRVHPPPRTPDYRHHPDARPDPMQSVWNHIKHEGEAWRLPLDTLHVALCAPASCGARDLQDAIQIALNDHADCANLPVAYTVTVRDVLCTSPAEQSPPLSTGEVVYIVVVALLALAVLVGTAIDVYATDKKSCVRWLLVLFSLPRSWRLLSKADPKPMGLDLDPLSGARTVNMVVLVIAHRGFNMLRGPVHNYNLYETMPRALQHTGATHAQLFVDTCFVMSGLLVALLELTKAHALGKDRDARSTLLPSMVHRYVRLTPSYAMVVFFYATLFWRFGSGPLWDQVIGHESAACAKYWWTNMFYVNNYVDSDKLCMFQSWYMPCDLHLFFVGYVVMGVVASHRRTGLALLLVLLVASVLVPFFVTLQGSKPALLEMLPNLFRAPDQSDNFRTMYAPTHIRAAPYMVGLLVGYLFQRLALRHKERFTQGVTWLLCLGGVSLTTAALLSSVVFYDPDLGYNGFAAGLYAALCPVVWSAGVCLVLASLVLGSRTLMSSILAWKPLVTLSRLTYNVYLVHWAFQIASVAKARAPFHLDVYNLFYFAFGDLVMSFLVSLGLFLLVEAPFRSLSRKITETPPESIVHIQAAKERNHSALEAGFTGAIPKQNSGICHK</sequence>
<proteinExistence type="predicted"/>
<dbReference type="AlphaFoldDB" id="A0AAV7XW74"/>
<dbReference type="InterPro" id="IPR052728">
    <property type="entry name" value="O2_lipid_transport_reg"/>
</dbReference>
<comment type="caution">
    <text evidence="5">The sequence shown here is derived from an EMBL/GenBank/DDBJ whole genome shotgun (WGS) entry which is preliminary data.</text>
</comment>
<feature type="transmembrane region" description="Helical" evidence="2">
    <location>
        <begin position="998"/>
        <end position="1021"/>
    </location>
</feature>
<dbReference type="Pfam" id="PF01757">
    <property type="entry name" value="Acyl_transf_3"/>
    <property type="match status" value="1"/>
</dbReference>
<keyword evidence="6" id="KW-1185">Reference proteome</keyword>
<accession>A0AAV7XW74</accession>
<feature type="compositionally biased region" description="Acidic residues" evidence="1">
    <location>
        <begin position="230"/>
        <end position="242"/>
    </location>
</feature>
<evidence type="ECO:0000256" key="3">
    <source>
        <dbReference type="SAM" id="SignalP"/>
    </source>
</evidence>
<dbReference type="GO" id="GO:0016747">
    <property type="term" value="F:acyltransferase activity, transferring groups other than amino-acyl groups"/>
    <property type="evidence" value="ECO:0007669"/>
    <property type="project" value="InterPro"/>
</dbReference>
<feature type="transmembrane region" description="Helical" evidence="2">
    <location>
        <begin position="965"/>
        <end position="986"/>
    </location>
</feature>
<feature type="compositionally biased region" description="Low complexity" evidence="1">
    <location>
        <begin position="132"/>
        <end position="142"/>
    </location>
</feature>
<feature type="signal peptide" evidence="3">
    <location>
        <begin position="1"/>
        <end position="22"/>
    </location>
</feature>
<organism evidence="5 6">
    <name type="scientific">Megalurothrips usitatus</name>
    <name type="common">bean blossom thrips</name>
    <dbReference type="NCBI Taxonomy" id="439358"/>
    <lineage>
        <taxon>Eukaryota</taxon>
        <taxon>Metazoa</taxon>
        <taxon>Ecdysozoa</taxon>
        <taxon>Arthropoda</taxon>
        <taxon>Hexapoda</taxon>
        <taxon>Insecta</taxon>
        <taxon>Pterygota</taxon>
        <taxon>Neoptera</taxon>
        <taxon>Paraneoptera</taxon>
        <taxon>Thysanoptera</taxon>
        <taxon>Terebrantia</taxon>
        <taxon>Thripoidea</taxon>
        <taxon>Thripidae</taxon>
        <taxon>Megalurothrips</taxon>
    </lineage>
</organism>
<dbReference type="PANTHER" id="PTHR11161:SF71">
    <property type="entry name" value="NOSE RESISTANT-TO-FLUOXETINE PROTEIN N-TERMINAL DOMAIN-CONTAINING PROTEIN"/>
    <property type="match status" value="1"/>
</dbReference>
<feature type="compositionally biased region" description="Low complexity" evidence="1">
    <location>
        <begin position="342"/>
        <end position="379"/>
    </location>
</feature>
<feature type="transmembrane region" description="Helical" evidence="2">
    <location>
        <begin position="881"/>
        <end position="900"/>
    </location>
</feature>
<dbReference type="Proteomes" id="UP001075354">
    <property type="component" value="Chromosome 4"/>
</dbReference>
<feature type="region of interest" description="Disordered" evidence="1">
    <location>
        <begin position="100"/>
        <end position="142"/>
    </location>
</feature>
<keyword evidence="2" id="KW-0472">Membrane</keyword>
<feature type="region of interest" description="Disordered" evidence="1">
    <location>
        <begin position="283"/>
        <end position="379"/>
    </location>
</feature>
<gene>
    <name evidence="5" type="ORF">ONE63_006729</name>
</gene>
<feature type="compositionally biased region" description="Polar residues" evidence="1">
    <location>
        <begin position="326"/>
        <end position="341"/>
    </location>
</feature>
<protein>
    <recommendedName>
        <fullName evidence="4">Nose resistant-to-fluoxetine protein N-terminal domain-containing protein</fullName>
    </recommendedName>
</protein>
<keyword evidence="2" id="KW-1133">Transmembrane helix</keyword>
<feature type="compositionally biased region" description="Low complexity" evidence="1">
    <location>
        <begin position="454"/>
        <end position="467"/>
    </location>
</feature>
<feature type="region of interest" description="Disordered" evidence="1">
    <location>
        <begin position="441"/>
        <end position="474"/>
    </location>
</feature>
<evidence type="ECO:0000313" key="5">
    <source>
        <dbReference type="EMBL" id="KAJ1528306.1"/>
    </source>
</evidence>
<dbReference type="InterPro" id="IPR006621">
    <property type="entry name" value="Nose-resist-to-fluoxetine_N"/>
</dbReference>
<evidence type="ECO:0000256" key="1">
    <source>
        <dbReference type="SAM" id="MobiDB-lite"/>
    </source>
</evidence>
<feature type="transmembrane region" description="Helical" evidence="2">
    <location>
        <begin position="854"/>
        <end position="874"/>
    </location>
</feature>
<dbReference type="EMBL" id="JAPTSV010000004">
    <property type="protein sequence ID" value="KAJ1528306.1"/>
    <property type="molecule type" value="Genomic_DNA"/>
</dbReference>
<feature type="transmembrane region" description="Helical" evidence="2">
    <location>
        <begin position="790"/>
        <end position="809"/>
    </location>
</feature>
<feature type="transmembrane region" description="Helical" evidence="2">
    <location>
        <begin position="935"/>
        <end position="953"/>
    </location>
</feature>
<keyword evidence="2" id="KW-0812">Transmembrane</keyword>
<dbReference type="SMART" id="SM00703">
    <property type="entry name" value="NRF"/>
    <property type="match status" value="1"/>
</dbReference>
<feature type="domain" description="Nose resistant-to-fluoxetine protein N-terminal" evidence="4">
    <location>
        <begin position="471"/>
        <end position="626"/>
    </location>
</feature>
<dbReference type="Pfam" id="PF20146">
    <property type="entry name" value="NRF"/>
    <property type="match status" value="1"/>
</dbReference>
<feature type="transmembrane region" description="Helical" evidence="2">
    <location>
        <begin position="1072"/>
        <end position="1094"/>
    </location>
</feature>
<keyword evidence="3" id="KW-0732">Signal</keyword>
<dbReference type="PANTHER" id="PTHR11161">
    <property type="entry name" value="O-ACYLTRANSFERASE"/>
    <property type="match status" value="1"/>
</dbReference>
<feature type="chain" id="PRO_5043586079" description="Nose resistant-to-fluoxetine protein N-terminal domain-containing protein" evidence="3">
    <location>
        <begin position="23"/>
        <end position="1145"/>
    </location>
</feature>
<evidence type="ECO:0000259" key="4">
    <source>
        <dbReference type="SMART" id="SM00703"/>
    </source>
</evidence>
<evidence type="ECO:0000313" key="6">
    <source>
        <dbReference type="Proteomes" id="UP001075354"/>
    </source>
</evidence>
<feature type="transmembrane region" description="Helical" evidence="2">
    <location>
        <begin position="639"/>
        <end position="661"/>
    </location>
</feature>
<name>A0AAV7XW74_9NEOP</name>
<dbReference type="InterPro" id="IPR002656">
    <property type="entry name" value="Acyl_transf_3_dom"/>
</dbReference>
<feature type="region of interest" description="Disordered" evidence="1">
    <location>
        <begin position="223"/>
        <end position="252"/>
    </location>
</feature>